<keyword evidence="1" id="KW-0812">Transmembrane</keyword>
<protein>
    <recommendedName>
        <fullName evidence="2">Putative Flp pilus-assembly TadG-like N-terminal domain-containing protein</fullName>
    </recommendedName>
</protein>
<accession>A0A2W2AT13</accession>
<dbReference type="InterPro" id="IPR028087">
    <property type="entry name" value="Tad_N"/>
</dbReference>
<name>A0A2W2AT13_9HYPH</name>
<keyword evidence="1" id="KW-0472">Membrane</keyword>
<dbReference type="InterPro" id="IPR036465">
    <property type="entry name" value="vWFA_dom_sf"/>
</dbReference>
<dbReference type="Gene3D" id="3.40.50.410">
    <property type="entry name" value="von Willebrand factor, type A domain"/>
    <property type="match status" value="1"/>
</dbReference>
<feature type="transmembrane region" description="Helical" evidence="1">
    <location>
        <begin position="26"/>
        <end position="47"/>
    </location>
</feature>
<gene>
    <name evidence="3" type="ORF">DK847_00845</name>
</gene>
<evidence type="ECO:0000313" key="3">
    <source>
        <dbReference type="EMBL" id="PZF78401.1"/>
    </source>
</evidence>
<feature type="domain" description="Putative Flp pilus-assembly TadG-like N-terminal" evidence="2">
    <location>
        <begin position="26"/>
        <end position="73"/>
    </location>
</feature>
<dbReference type="EMBL" id="QKVK01000001">
    <property type="protein sequence ID" value="PZF78401.1"/>
    <property type="molecule type" value="Genomic_DNA"/>
</dbReference>
<organism evidence="3 4">
    <name type="scientific">Aestuariivirga litoralis</name>
    <dbReference type="NCBI Taxonomy" id="2650924"/>
    <lineage>
        <taxon>Bacteria</taxon>
        <taxon>Pseudomonadati</taxon>
        <taxon>Pseudomonadota</taxon>
        <taxon>Alphaproteobacteria</taxon>
        <taxon>Hyphomicrobiales</taxon>
        <taxon>Aestuariivirgaceae</taxon>
        <taxon>Aestuariivirga</taxon>
    </lineage>
</organism>
<dbReference type="SUPFAM" id="SSF53300">
    <property type="entry name" value="vWA-like"/>
    <property type="match status" value="1"/>
</dbReference>
<dbReference type="Pfam" id="PF13400">
    <property type="entry name" value="Tad"/>
    <property type="match status" value="1"/>
</dbReference>
<comment type="caution">
    <text evidence="3">The sequence shown here is derived from an EMBL/GenBank/DDBJ whole genome shotgun (WGS) entry which is preliminary data.</text>
</comment>
<dbReference type="Proteomes" id="UP000248795">
    <property type="component" value="Unassembled WGS sequence"/>
</dbReference>
<reference evidence="4" key="1">
    <citation type="submission" date="2018-06" db="EMBL/GenBank/DDBJ databases">
        <title>Aestuariibacter litoralis strain KCTC 52945T.</title>
        <authorList>
            <person name="Li X."/>
            <person name="Salam N."/>
            <person name="Li J.-L."/>
            <person name="Chen Y.-M."/>
            <person name="Yang Z.-W."/>
            <person name="Zhang L.-Y."/>
            <person name="Han M.-X."/>
            <person name="Xiao M."/>
            <person name="Li W.-J."/>
        </authorList>
    </citation>
    <scope>NUCLEOTIDE SEQUENCE [LARGE SCALE GENOMIC DNA]</scope>
    <source>
        <strain evidence="4">KCTC 52945</strain>
    </source>
</reference>
<keyword evidence="1" id="KW-1133">Transmembrane helix</keyword>
<evidence type="ECO:0000313" key="4">
    <source>
        <dbReference type="Proteomes" id="UP000248795"/>
    </source>
</evidence>
<evidence type="ECO:0000259" key="2">
    <source>
        <dbReference type="Pfam" id="PF13400"/>
    </source>
</evidence>
<dbReference type="AlphaFoldDB" id="A0A2W2AT13"/>
<evidence type="ECO:0000256" key="1">
    <source>
        <dbReference type="SAM" id="Phobius"/>
    </source>
</evidence>
<proteinExistence type="predicted"/>
<sequence>MLLKGDLAVEWCRPMKTFVHRQRERGAVAIIVAVALVGLMVLAAAAIDLGRAYLIRSDLQIAVDSAAKAAAADALEQPLGITEAEKKARAKATVIAFFKANYNISPELLVFNPNDVNDLQVDYVSTGENEDSIIITAKGKVQLAFARLLVPEIPITVGGRVKRPRPAPLELALVLDVTGSMVELMDSGKSKMVEMQKAATGLTDYVLDSDYAKVGIVPFARAVNITTAYNGAPWLKLGTPDRLCDLHCSPLVCKAGYWTECANSDGPGTYRCYRCTEYEPRVCTGCRTVEFAGCVPMRGSGTPWTPIPNISSPTSPPYEGPIGGCDTPWITDLTAKADVNNTGKTIIRNRINALPVMGNGNTNQTYIPVGLIWGWNMLTPEEPLTKSSSATGDSAPRKSIVLLTDGQNWWRPTTAKDGVRGPSAASDQLTLDICANIKDDDIKISTVALSINITDTLDMLKNCASSPADFYNVNTAAGLQNAFKRIGMAFSYNSLKE</sequence>
<keyword evidence="4" id="KW-1185">Reference proteome</keyword>